<protein>
    <submittedName>
        <fullName evidence="1">Uncharacterized protein</fullName>
    </submittedName>
</protein>
<dbReference type="EMBL" id="BKCJ011799255">
    <property type="protein sequence ID" value="GFD53849.1"/>
    <property type="molecule type" value="Genomic_DNA"/>
</dbReference>
<accession>A0A699X2U6</accession>
<sequence length="82" mass="9109">SDYNRNGVLVKATTSHHTWRQSIYTVKRAWSDSSTTKTSSALTWQTTICQSQWHEFIAVSVSVTAPEDAYGDDAKGVEDIDA</sequence>
<gene>
    <name evidence="1" type="ORF">Tci_925818</name>
</gene>
<name>A0A699X2U6_TANCI</name>
<dbReference type="AlphaFoldDB" id="A0A699X2U6"/>
<comment type="caution">
    <text evidence="1">The sequence shown here is derived from an EMBL/GenBank/DDBJ whole genome shotgun (WGS) entry which is preliminary data.</text>
</comment>
<feature type="non-terminal residue" evidence="1">
    <location>
        <position position="1"/>
    </location>
</feature>
<feature type="non-terminal residue" evidence="1">
    <location>
        <position position="82"/>
    </location>
</feature>
<evidence type="ECO:0000313" key="1">
    <source>
        <dbReference type="EMBL" id="GFD53849.1"/>
    </source>
</evidence>
<reference evidence="1" key="1">
    <citation type="journal article" date="2019" name="Sci. Rep.">
        <title>Draft genome of Tanacetum cinerariifolium, the natural source of mosquito coil.</title>
        <authorList>
            <person name="Yamashiro T."/>
            <person name="Shiraishi A."/>
            <person name="Satake H."/>
            <person name="Nakayama K."/>
        </authorList>
    </citation>
    <scope>NUCLEOTIDE SEQUENCE</scope>
</reference>
<organism evidence="1">
    <name type="scientific">Tanacetum cinerariifolium</name>
    <name type="common">Dalmatian daisy</name>
    <name type="synonym">Chrysanthemum cinerariifolium</name>
    <dbReference type="NCBI Taxonomy" id="118510"/>
    <lineage>
        <taxon>Eukaryota</taxon>
        <taxon>Viridiplantae</taxon>
        <taxon>Streptophyta</taxon>
        <taxon>Embryophyta</taxon>
        <taxon>Tracheophyta</taxon>
        <taxon>Spermatophyta</taxon>
        <taxon>Magnoliopsida</taxon>
        <taxon>eudicotyledons</taxon>
        <taxon>Gunneridae</taxon>
        <taxon>Pentapetalae</taxon>
        <taxon>asterids</taxon>
        <taxon>campanulids</taxon>
        <taxon>Asterales</taxon>
        <taxon>Asteraceae</taxon>
        <taxon>Asteroideae</taxon>
        <taxon>Anthemideae</taxon>
        <taxon>Anthemidinae</taxon>
        <taxon>Tanacetum</taxon>
    </lineage>
</organism>
<proteinExistence type="predicted"/>